<feature type="chain" id="PRO_5030528805" evidence="1">
    <location>
        <begin position="23"/>
        <end position="224"/>
    </location>
</feature>
<accession>A0A7W6BK63</accession>
<dbReference type="AlphaFoldDB" id="A0A7W6BK63"/>
<dbReference type="Proteomes" id="UP000571950">
    <property type="component" value="Unassembled WGS sequence"/>
</dbReference>
<organism evidence="2 3">
    <name type="scientific">Sphingobium jiangsuense</name>
    <dbReference type="NCBI Taxonomy" id="870476"/>
    <lineage>
        <taxon>Bacteria</taxon>
        <taxon>Pseudomonadati</taxon>
        <taxon>Pseudomonadota</taxon>
        <taxon>Alphaproteobacteria</taxon>
        <taxon>Sphingomonadales</taxon>
        <taxon>Sphingomonadaceae</taxon>
        <taxon>Sphingobium</taxon>
    </lineage>
</organism>
<keyword evidence="1" id="KW-0732">Signal</keyword>
<reference evidence="2 3" key="1">
    <citation type="submission" date="2020-08" db="EMBL/GenBank/DDBJ databases">
        <title>Genomic Encyclopedia of Type Strains, Phase IV (KMG-IV): sequencing the most valuable type-strain genomes for metagenomic binning, comparative biology and taxonomic classification.</title>
        <authorList>
            <person name="Goeker M."/>
        </authorList>
    </citation>
    <scope>NUCLEOTIDE SEQUENCE [LARGE SCALE GENOMIC DNA]</scope>
    <source>
        <strain evidence="2 3">DSM 26189</strain>
    </source>
</reference>
<feature type="signal peptide" evidence="1">
    <location>
        <begin position="1"/>
        <end position="22"/>
    </location>
</feature>
<gene>
    <name evidence="2" type="ORF">GGR43_004112</name>
</gene>
<keyword evidence="3" id="KW-1185">Reference proteome</keyword>
<sequence length="224" mass="24773">MRMSIIPVIAATLLAVPSPVMAAPAAPSLATAKPFAMRGVELGITLEEFRAIPVPADGKSGTQVYCSNDVLPKGLHYWQSTPPEMGYIVSCEWFALYPPSGLTNHFIDLGSGTGIPTFRFIIANGAWRLFQISVKANNQFYPAILDALKRNYGEGKSIIEPFQTQAGQTYDNMITRWTNPVSSITLEQRYQHLERYLLTYQHSEYGKIMDAIIEKNRAAAAGKI</sequence>
<evidence type="ECO:0000256" key="1">
    <source>
        <dbReference type="SAM" id="SignalP"/>
    </source>
</evidence>
<proteinExistence type="predicted"/>
<evidence type="ECO:0000313" key="3">
    <source>
        <dbReference type="Proteomes" id="UP000571950"/>
    </source>
</evidence>
<evidence type="ECO:0000313" key="2">
    <source>
        <dbReference type="EMBL" id="MBB3928368.1"/>
    </source>
</evidence>
<dbReference type="RefSeq" id="WP_188073652.1">
    <property type="nucleotide sequence ID" value="NZ_BSPS01000017.1"/>
</dbReference>
<dbReference type="EMBL" id="JACIDT010000023">
    <property type="protein sequence ID" value="MBB3928368.1"/>
    <property type="molecule type" value="Genomic_DNA"/>
</dbReference>
<comment type="caution">
    <text evidence="2">The sequence shown here is derived from an EMBL/GenBank/DDBJ whole genome shotgun (WGS) entry which is preliminary data.</text>
</comment>
<name>A0A7W6BK63_9SPHN</name>
<protein>
    <submittedName>
        <fullName evidence="2">Uncharacterized protein</fullName>
    </submittedName>
</protein>